<evidence type="ECO:0000256" key="18">
    <source>
        <dbReference type="ARBA" id="ARBA00023157"/>
    </source>
</evidence>
<dbReference type="PROSITE" id="PS51296">
    <property type="entry name" value="RIESKE"/>
    <property type="match status" value="1"/>
</dbReference>
<evidence type="ECO:0000256" key="4">
    <source>
        <dbReference type="ARBA" id="ARBA00011649"/>
    </source>
</evidence>
<evidence type="ECO:0000256" key="2">
    <source>
        <dbReference type="ARBA" id="ARBA00004162"/>
    </source>
</evidence>
<keyword evidence="17 20" id="KW-0472">Membrane</keyword>
<dbReference type="InterPro" id="IPR014349">
    <property type="entry name" value="Rieske_Fe-S_prot"/>
</dbReference>
<keyword evidence="12" id="KW-1278">Translocase</keyword>
<accession>A0A0K8MD92</accession>
<dbReference type="Proteomes" id="UP000036771">
    <property type="component" value="Unassembled WGS sequence"/>
</dbReference>
<dbReference type="OrthoDB" id="9767869at2"/>
<dbReference type="STRING" id="1629334.Cva_01137"/>
<keyword evidence="18" id="KW-1015">Disulfide bond</keyword>
<evidence type="ECO:0000256" key="14">
    <source>
        <dbReference type="ARBA" id="ARBA00022989"/>
    </source>
</evidence>
<evidence type="ECO:0000259" key="22">
    <source>
        <dbReference type="PROSITE" id="PS51296"/>
    </source>
</evidence>
<evidence type="ECO:0000256" key="3">
    <source>
        <dbReference type="ARBA" id="ARBA00010651"/>
    </source>
</evidence>
<evidence type="ECO:0000256" key="13">
    <source>
        <dbReference type="ARBA" id="ARBA00022982"/>
    </source>
</evidence>
<evidence type="ECO:0000313" key="23">
    <source>
        <dbReference type="EMBL" id="GAO98476.1"/>
    </source>
</evidence>
<keyword evidence="11" id="KW-0479">Metal-binding</keyword>
<dbReference type="PANTHER" id="PTHR10134">
    <property type="entry name" value="CYTOCHROME B-C1 COMPLEX SUBUNIT RIESKE, MITOCHONDRIAL"/>
    <property type="match status" value="1"/>
</dbReference>
<dbReference type="Gene3D" id="2.102.10.10">
    <property type="entry name" value="Rieske [2Fe-2S] iron-sulphur domain"/>
    <property type="match status" value="1"/>
</dbReference>
<proteinExistence type="inferred from homology"/>
<dbReference type="GO" id="GO:0046872">
    <property type="term" value="F:metal ion binding"/>
    <property type="evidence" value="ECO:0007669"/>
    <property type="project" value="UniProtKB-KW"/>
</dbReference>
<dbReference type="SUPFAM" id="SSF50022">
    <property type="entry name" value="ISP domain"/>
    <property type="match status" value="1"/>
</dbReference>
<evidence type="ECO:0000256" key="5">
    <source>
        <dbReference type="ARBA" id="ARBA00012951"/>
    </source>
</evidence>
<comment type="catalytic activity">
    <reaction evidence="19 20">
        <text>a quinol + 2 Fe(III)-[cytochrome c](out) = a quinone + 2 Fe(II)-[cytochrome c](out) + 2 H(+)(out)</text>
        <dbReference type="Rhea" id="RHEA:11484"/>
        <dbReference type="Rhea" id="RHEA-COMP:10350"/>
        <dbReference type="Rhea" id="RHEA-COMP:14399"/>
        <dbReference type="ChEBI" id="CHEBI:15378"/>
        <dbReference type="ChEBI" id="CHEBI:24646"/>
        <dbReference type="ChEBI" id="CHEBI:29033"/>
        <dbReference type="ChEBI" id="CHEBI:29034"/>
        <dbReference type="ChEBI" id="CHEBI:132124"/>
        <dbReference type="EC" id="7.1.1.8"/>
    </reaction>
</comment>
<comment type="cofactor">
    <cofactor evidence="20">
        <name>[2Fe-2S] cluster</name>
        <dbReference type="ChEBI" id="CHEBI:190135"/>
    </cofactor>
    <text evidence="20">Binds 1 [2Fe-2S] cluster per subunit.</text>
</comment>
<comment type="similarity">
    <text evidence="3">Belongs to the Rieske iron-sulfur protein family.</text>
</comment>
<feature type="transmembrane region" description="Helical" evidence="20">
    <location>
        <begin position="25"/>
        <end position="46"/>
    </location>
</feature>
<dbReference type="InterPro" id="IPR036922">
    <property type="entry name" value="Rieske_2Fe-2S_sf"/>
</dbReference>
<dbReference type="InterPro" id="IPR005805">
    <property type="entry name" value="Rieske_Fe-S_prot_C"/>
</dbReference>
<dbReference type="EMBL" id="BBVC01000061">
    <property type="protein sequence ID" value="GAO98476.1"/>
    <property type="molecule type" value="Genomic_DNA"/>
</dbReference>
<evidence type="ECO:0000313" key="24">
    <source>
        <dbReference type="Proteomes" id="UP000036771"/>
    </source>
</evidence>
<evidence type="ECO:0000256" key="20">
    <source>
        <dbReference type="RuleBase" id="RU004494"/>
    </source>
</evidence>
<dbReference type="FunFam" id="2.102.10.10:FF:000001">
    <property type="entry name" value="Cytochrome b-c1 complex subunit Rieske, mitochondrial"/>
    <property type="match status" value="1"/>
</dbReference>
<keyword evidence="15" id="KW-0408">Iron</keyword>
<keyword evidence="8" id="KW-1003">Cell membrane</keyword>
<keyword evidence="13 20" id="KW-0249">Electron transport</keyword>
<evidence type="ECO:0000256" key="21">
    <source>
        <dbReference type="RuleBase" id="RU004497"/>
    </source>
</evidence>
<dbReference type="GO" id="GO:0005886">
    <property type="term" value="C:plasma membrane"/>
    <property type="evidence" value="ECO:0007669"/>
    <property type="project" value="UniProtKB-SubCell"/>
</dbReference>
<protein>
    <recommendedName>
        <fullName evidence="6 20">Ubiquinol-cytochrome c reductase iron-sulfur subunit</fullName>
        <ecNumber evidence="5 20">7.1.1.8</ecNumber>
    </recommendedName>
</protein>
<reference evidence="23 24" key="1">
    <citation type="submission" date="2015-03" db="EMBL/GenBank/DDBJ databases">
        <title>Caedibacter varicaedens, whole genome shotgun sequence.</title>
        <authorList>
            <person name="Suzuki H."/>
            <person name="Dapper A.L."/>
            <person name="Gibson A.K."/>
            <person name="Jackson C."/>
            <person name="Lee H."/>
            <person name="Pejaver V.R."/>
            <person name="Doak T."/>
            <person name="Lynch M."/>
        </authorList>
    </citation>
    <scope>NUCLEOTIDE SEQUENCE [LARGE SCALE GENOMIC DNA]</scope>
</reference>
<keyword evidence="14 20" id="KW-1133">Transmembrane helix</keyword>
<comment type="subcellular location">
    <subcellularLocation>
        <location evidence="2">Cell membrane</location>
        <topology evidence="2">Single-pass membrane protein</topology>
    </subcellularLocation>
</comment>
<comment type="subunit">
    <text evidence="4 21">The main subunits of complex b-c1 are: cytochrome b, cytochrome c1 and the Rieske protein.</text>
</comment>
<keyword evidence="10" id="KW-0001">2Fe-2S</keyword>
<dbReference type="EC" id="7.1.1.8" evidence="5 20"/>
<evidence type="ECO:0000256" key="10">
    <source>
        <dbReference type="ARBA" id="ARBA00022714"/>
    </source>
</evidence>
<dbReference type="Pfam" id="PF10399">
    <property type="entry name" value="UCR_Fe-S_N"/>
    <property type="match status" value="1"/>
</dbReference>
<evidence type="ECO:0000256" key="19">
    <source>
        <dbReference type="ARBA" id="ARBA00029351"/>
    </source>
</evidence>
<dbReference type="InterPro" id="IPR006317">
    <property type="entry name" value="Ubiquinol_cyt_c_Rdtase_Fe-S-su"/>
</dbReference>
<comment type="function">
    <text evidence="1">Component of the ubiquinol-cytochrome c reductase complex (complex III or cytochrome b-c1 complex), which is a respiratory chain that generates an electrochemical potential coupled to ATP synthesis.</text>
</comment>
<evidence type="ECO:0000256" key="8">
    <source>
        <dbReference type="ARBA" id="ARBA00022475"/>
    </source>
</evidence>
<comment type="caution">
    <text evidence="23">The sequence shown here is derived from an EMBL/GenBank/DDBJ whole genome shotgun (WGS) entry which is preliminary data.</text>
</comment>
<evidence type="ECO:0000256" key="12">
    <source>
        <dbReference type="ARBA" id="ARBA00022967"/>
    </source>
</evidence>
<evidence type="ECO:0000256" key="17">
    <source>
        <dbReference type="ARBA" id="ARBA00023136"/>
    </source>
</evidence>
<dbReference type="GO" id="GO:0008121">
    <property type="term" value="F:quinol-cytochrome-c reductase activity"/>
    <property type="evidence" value="ECO:0007669"/>
    <property type="project" value="UniProtKB-EC"/>
</dbReference>
<evidence type="ECO:0000256" key="15">
    <source>
        <dbReference type="ARBA" id="ARBA00023004"/>
    </source>
</evidence>
<evidence type="ECO:0000256" key="9">
    <source>
        <dbReference type="ARBA" id="ARBA00022692"/>
    </source>
</evidence>
<sequence length="189" mass="20871">MTTILESNIAANKKKVSPQKNRRDFLILATGALGAVGVGSFIYPLIKSMNPARDVLAASTIEINLKPVAEGQAITVLWRGKPLFIRRRTEKEIQTARSVPLKDLLDPQTDQDRFKTHPQWLVVVGVCTHLGCVPLGQKPTDNKGEYGGWLCPCHGSEYDISGRVRRGPAPRNLEVPPYTFLNDTTIRVG</sequence>
<evidence type="ECO:0000256" key="1">
    <source>
        <dbReference type="ARBA" id="ARBA00002444"/>
    </source>
</evidence>
<keyword evidence="24" id="KW-1185">Reference proteome</keyword>
<evidence type="ECO:0000256" key="7">
    <source>
        <dbReference type="ARBA" id="ARBA00022448"/>
    </source>
</evidence>
<keyword evidence="7 20" id="KW-0813">Transport</keyword>
<dbReference type="CDD" id="cd03470">
    <property type="entry name" value="Rieske_cytochrome_bc1"/>
    <property type="match status" value="1"/>
</dbReference>
<feature type="domain" description="Rieske" evidence="22">
    <location>
        <begin position="118"/>
        <end position="187"/>
    </location>
</feature>
<dbReference type="InterPro" id="IPR017941">
    <property type="entry name" value="Rieske_2Fe-2S"/>
</dbReference>
<dbReference type="PRINTS" id="PR00162">
    <property type="entry name" value="RIESKE"/>
</dbReference>
<evidence type="ECO:0000256" key="11">
    <source>
        <dbReference type="ARBA" id="ARBA00022723"/>
    </source>
</evidence>
<keyword evidence="16" id="KW-0411">Iron-sulfur</keyword>
<dbReference type="Pfam" id="PF00355">
    <property type="entry name" value="Rieske"/>
    <property type="match status" value="1"/>
</dbReference>
<dbReference type="NCBIfam" id="TIGR01416">
    <property type="entry name" value="Rieske_proteo"/>
    <property type="match status" value="1"/>
</dbReference>
<comment type="miscellaneous">
    <text evidence="20">The Rieske protein is a high potential 2Fe-2S protein.</text>
</comment>
<gene>
    <name evidence="23" type="primary">petA</name>
    <name evidence="23" type="ORF">Cva_01137</name>
</gene>
<dbReference type="Gene3D" id="1.20.5.510">
    <property type="entry name" value="Single helix bin"/>
    <property type="match status" value="1"/>
</dbReference>
<evidence type="ECO:0000256" key="6">
    <source>
        <dbReference type="ARBA" id="ARBA00019816"/>
    </source>
</evidence>
<dbReference type="GO" id="GO:0051537">
    <property type="term" value="F:2 iron, 2 sulfur cluster binding"/>
    <property type="evidence" value="ECO:0007669"/>
    <property type="project" value="UniProtKB-KW"/>
</dbReference>
<evidence type="ECO:0000256" key="16">
    <source>
        <dbReference type="ARBA" id="ARBA00023014"/>
    </source>
</evidence>
<organism evidence="23 24">
    <name type="scientific">Caedimonas varicaedens</name>
    <dbReference type="NCBI Taxonomy" id="1629334"/>
    <lineage>
        <taxon>Bacteria</taxon>
        <taxon>Pseudomonadati</taxon>
        <taxon>Pseudomonadota</taxon>
        <taxon>Alphaproteobacteria</taxon>
        <taxon>Holosporales</taxon>
        <taxon>Caedimonadaceae</taxon>
        <taxon>Caedimonas</taxon>
    </lineage>
</organism>
<keyword evidence="9 20" id="KW-0812">Transmembrane</keyword>
<dbReference type="InterPro" id="IPR019470">
    <property type="entry name" value="Ubiq_cytC_Rdtase_Fe-S_su_TAT"/>
</dbReference>
<dbReference type="AlphaFoldDB" id="A0A0K8MD92"/>
<name>A0A0K8MD92_9PROT</name>